<dbReference type="InterPro" id="IPR000683">
    <property type="entry name" value="Gfo/Idh/MocA-like_OxRdtase_N"/>
</dbReference>
<dbReference type="PANTHER" id="PTHR42840:SF3">
    <property type="entry name" value="BINDING ROSSMANN FOLD OXIDOREDUCTASE, PUTATIVE (AFU_ORTHOLOGUE AFUA_2G10240)-RELATED"/>
    <property type="match status" value="1"/>
</dbReference>
<dbReference type="Proteomes" id="UP000660745">
    <property type="component" value="Unassembled WGS sequence"/>
</dbReference>
<comment type="caution">
    <text evidence="5">The sequence shown here is derived from an EMBL/GenBank/DDBJ whole genome shotgun (WGS) entry which is preliminary data.</text>
</comment>
<feature type="domain" description="GFO/IDH/MocA-like oxidoreductase" evidence="4">
    <location>
        <begin position="111"/>
        <end position="230"/>
    </location>
</feature>
<evidence type="ECO:0000256" key="2">
    <source>
        <dbReference type="ARBA" id="ARBA00023002"/>
    </source>
</evidence>
<gene>
    <name evidence="5" type="ORF">GCM10012278_57950</name>
</gene>
<dbReference type="InterPro" id="IPR055170">
    <property type="entry name" value="GFO_IDH_MocA-like_dom"/>
</dbReference>
<feature type="domain" description="Gfo/Idh/MocA-like oxidoreductase N-terminal" evidence="3">
    <location>
        <begin position="47"/>
        <end position="101"/>
    </location>
</feature>
<evidence type="ECO:0000256" key="1">
    <source>
        <dbReference type="ARBA" id="ARBA00010928"/>
    </source>
</evidence>
<dbReference type="PANTHER" id="PTHR42840">
    <property type="entry name" value="NAD(P)-BINDING ROSSMANN-FOLD SUPERFAMILY PROTEIN-RELATED"/>
    <property type="match status" value="1"/>
</dbReference>
<dbReference type="SUPFAM" id="SSF51735">
    <property type="entry name" value="NAD(P)-binding Rossmann-fold domains"/>
    <property type="match status" value="1"/>
</dbReference>
<dbReference type="EMBL" id="BMNK01000011">
    <property type="protein sequence ID" value="GGP11989.1"/>
    <property type="molecule type" value="Genomic_DNA"/>
</dbReference>
<proteinExistence type="inferred from homology"/>
<dbReference type="Gene3D" id="3.30.360.10">
    <property type="entry name" value="Dihydrodipicolinate Reductase, domain 2"/>
    <property type="match status" value="1"/>
</dbReference>
<comment type="similarity">
    <text evidence="1">Belongs to the Gfo/Idh/MocA family.</text>
</comment>
<dbReference type="SUPFAM" id="SSF55347">
    <property type="entry name" value="Glyceraldehyde-3-phosphate dehydrogenase-like, C-terminal domain"/>
    <property type="match status" value="1"/>
</dbReference>
<keyword evidence="2" id="KW-0560">Oxidoreductase</keyword>
<sequence>MRVGLMGLGRIGAFHAATLAAHPLVDELIVTDPVRTSPYGRPGDAFEADVVVIATPTSTHAELLLEACRRGIPAFCEKPVAGGVKETIEVLEAARGNRVRIGFQRRFDAGYVAAAEALRAGELGDLHRVHLITADPSPPPAAYIPLSGGLFRDCHIHDFDILRWVTGREVVSVYATGANRGAAFFGEAGDVDTSAALLTLDDGTLATVQGSRYNGAGYDVRMELAGTKATRAVGLGPRAPLSTTEGLQPPGEPWPDFVARFADAYAAELDAFLRDAPGLCSIEDALAALYVAEAAELSRRENRLVQVAEVRGAVRAVS</sequence>
<accession>A0A918ACP9</accession>
<keyword evidence="6" id="KW-1185">Reference proteome</keyword>
<evidence type="ECO:0000259" key="4">
    <source>
        <dbReference type="Pfam" id="PF22725"/>
    </source>
</evidence>
<dbReference type="Pfam" id="PF01408">
    <property type="entry name" value="GFO_IDH_MocA"/>
    <property type="match status" value="1"/>
</dbReference>
<dbReference type="GO" id="GO:0016491">
    <property type="term" value="F:oxidoreductase activity"/>
    <property type="evidence" value="ECO:0007669"/>
    <property type="project" value="UniProtKB-KW"/>
</dbReference>
<protein>
    <submittedName>
        <fullName evidence="5">Oxidoreductase</fullName>
    </submittedName>
</protein>
<dbReference type="RefSeq" id="WP_189141889.1">
    <property type="nucleotide sequence ID" value="NZ_BMNK01000011.1"/>
</dbReference>
<evidence type="ECO:0000313" key="5">
    <source>
        <dbReference type="EMBL" id="GGP11989.1"/>
    </source>
</evidence>
<dbReference type="Gene3D" id="3.40.50.720">
    <property type="entry name" value="NAD(P)-binding Rossmann-like Domain"/>
    <property type="match status" value="1"/>
</dbReference>
<dbReference type="Pfam" id="PF22725">
    <property type="entry name" value="GFO_IDH_MocA_C3"/>
    <property type="match status" value="1"/>
</dbReference>
<name>A0A918ACP9_9ACTN</name>
<organism evidence="5 6">
    <name type="scientific">Nonomuraea glycinis</name>
    <dbReference type="NCBI Taxonomy" id="2047744"/>
    <lineage>
        <taxon>Bacteria</taxon>
        <taxon>Bacillati</taxon>
        <taxon>Actinomycetota</taxon>
        <taxon>Actinomycetes</taxon>
        <taxon>Streptosporangiales</taxon>
        <taxon>Streptosporangiaceae</taxon>
        <taxon>Nonomuraea</taxon>
    </lineage>
</organism>
<dbReference type="InterPro" id="IPR036291">
    <property type="entry name" value="NAD(P)-bd_dom_sf"/>
</dbReference>
<evidence type="ECO:0000313" key="6">
    <source>
        <dbReference type="Proteomes" id="UP000660745"/>
    </source>
</evidence>
<dbReference type="GO" id="GO:0000166">
    <property type="term" value="F:nucleotide binding"/>
    <property type="evidence" value="ECO:0007669"/>
    <property type="project" value="InterPro"/>
</dbReference>
<evidence type="ECO:0000259" key="3">
    <source>
        <dbReference type="Pfam" id="PF01408"/>
    </source>
</evidence>
<reference evidence="5" key="2">
    <citation type="submission" date="2020-09" db="EMBL/GenBank/DDBJ databases">
        <authorList>
            <person name="Sun Q."/>
            <person name="Zhou Y."/>
        </authorList>
    </citation>
    <scope>NUCLEOTIDE SEQUENCE</scope>
    <source>
        <strain evidence="5">CGMCC 4.7430</strain>
    </source>
</reference>
<reference evidence="5" key="1">
    <citation type="journal article" date="2014" name="Int. J. Syst. Evol. Microbiol.">
        <title>Complete genome sequence of Corynebacterium casei LMG S-19264T (=DSM 44701T), isolated from a smear-ripened cheese.</title>
        <authorList>
            <consortium name="US DOE Joint Genome Institute (JGI-PGF)"/>
            <person name="Walter F."/>
            <person name="Albersmeier A."/>
            <person name="Kalinowski J."/>
            <person name="Ruckert C."/>
        </authorList>
    </citation>
    <scope>NUCLEOTIDE SEQUENCE</scope>
    <source>
        <strain evidence="5">CGMCC 4.7430</strain>
    </source>
</reference>
<dbReference type="AlphaFoldDB" id="A0A918ACP9"/>